<keyword evidence="2" id="KW-0255">Endonuclease</keyword>
<evidence type="ECO:0000313" key="3">
    <source>
        <dbReference type="Proteomes" id="UP000238356"/>
    </source>
</evidence>
<dbReference type="EMBL" id="PSZD01000017">
    <property type="protein sequence ID" value="PPJ25067.1"/>
    <property type="molecule type" value="Genomic_DNA"/>
</dbReference>
<protein>
    <submittedName>
        <fullName evidence="2">HNH endonuclease</fullName>
    </submittedName>
</protein>
<feature type="domain" description="GmrSD restriction endonucleases C-terminal" evidence="1">
    <location>
        <begin position="90"/>
        <end position="227"/>
    </location>
</feature>
<dbReference type="InterPro" id="IPR011089">
    <property type="entry name" value="GmrSD_C"/>
</dbReference>
<accession>A0A2S6A1A9</accession>
<dbReference type="Proteomes" id="UP000238356">
    <property type="component" value="Unassembled WGS sequence"/>
</dbReference>
<gene>
    <name evidence="2" type="ORF">C5F51_24175</name>
</gene>
<keyword evidence="2" id="KW-0378">Hydrolase</keyword>
<sequence>MRWGRGFGWAAGIVVLVTVAGCGVIGGPEPAPGSPSRARIEQLLGAVAVVARRPHPGGYDRDCGTGHGCVFGPAWSDDQDGPGGHDGCDSRNGVLARQLREVRFRPGTDDCVVLAGTLRDPYTGRAITFDKARAREVQIDHVYPLAAAWDLGAAAWSSEQRMRFANDIEFNLLAVDGPANMDKGDRTPADWLPPAGAYHCFYAGKYLTTAAQYRLPITAADHAALARIARQCP</sequence>
<evidence type="ECO:0000313" key="2">
    <source>
        <dbReference type="EMBL" id="PPJ25067.1"/>
    </source>
</evidence>
<dbReference type="PANTHER" id="PTHR24094:SF15">
    <property type="entry name" value="AMP-DEPENDENT SYNTHETASE_LIGASE DOMAIN-CONTAINING PROTEIN-RELATED"/>
    <property type="match status" value="1"/>
</dbReference>
<organism evidence="2 3">
    <name type="scientific">Nocardia nova</name>
    <dbReference type="NCBI Taxonomy" id="37330"/>
    <lineage>
        <taxon>Bacteria</taxon>
        <taxon>Bacillati</taxon>
        <taxon>Actinomycetota</taxon>
        <taxon>Actinomycetes</taxon>
        <taxon>Mycobacteriales</taxon>
        <taxon>Nocardiaceae</taxon>
        <taxon>Nocardia</taxon>
    </lineage>
</organism>
<dbReference type="PANTHER" id="PTHR24094">
    <property type="entry name" value="SECRETED PROTEIN"/>
    <property type="match status" value="1"/>
</dbReference>
<keyword evidence="3" id="KW-1185">Reference proteome</keyword>
<evidence type="ECO:0000259" key="1">
    <source>
        <dbReference type="Pfam" id="PF07510"/>
    </source>
</evidence>
<dbReference type="AlphaFoldDB" id="A0A2S6A1A9"/>
<name>A0A2S6A1A9_9NOCA</name>
<dbReference type="Pfam" id="PF07510">
    <property type="entry name" value="GmrSD_C"/>
    <property type="match status" value="1"/>
</dbReference>
<dbReference type="RefSeq" id="WP_064911236.1">
    <property type="nucleotide sequence ID" value="NZ_PSYZ01000019.1"/>
</dbReference>
<keyword evidence="2" id="KW-0540">Nuclease</keyword>
<proteinExistence type="predicted"/>
<comment type="caution">
    <text evidence="2">The sequence shown here is derived from an EMBL/GenBank/DDBJ whole genome shotgun (WGS) entry which is preliminary data.</text>
</comment>
<reference evidence="2 3" key="1">
    <citation type="submission" date="2018-02" db="EMBL/GenBank/DDBJ databases">
        <title>8 Nocardia nova and 1 Nocardia cyriacigeorgica strain used for evolution to TMP-SMX.</title>
        <authorList>
            <person name="Mehta H."/>
            <person name="Weng J."/>
            <person name="Shamoo Y."/>
        </authorList>
    </citation>
    <scope>NUCLEOTIDE SEQUENCE [LARGE SCALE GENOMIC DNA]</scope>
    <source>
        <strain evidence="2 3">BAA2227</strain>
    </source>
</reference>
<dbReference type="GO" id="GO:0004519">
    <property type="term" value="F:endonuclease activity"/>
    <property type="evidence" value="ECO:0007669"/>
    <property type="project" value="UniProtKB-KW"/>
</dbReference>
<dbReference type="PROSITE" id="PS51257">
    <property type="entry name" value="PROKAR_LIPOPROTEIN"/>
    <property type="match status" value="1"/>
</dbReference>